<evidence type="ECO:0000313" key="1">
    <source>
        <dbReference type="EMBL" id="NME71092.1"/>
    </source>
</evidence>
<organism evidence="1 2">
    <name type="scientific">Flammeovirga aprica JL-4</name>
    <dbReference type="NCBI Taxonomy" id="694437"/>
    <lineage>
        <taxon>Bacteria</taxon>
        <taxon>Pseudomonadati</taxon>
        <taxon>Bacteroidota</taxon>
        <taxon>Cytophagia</taxon>
        <taxon>Cytophagales</taxon>
        <taxon>Flammeovirgaceae</taxon>
        <taxon>Flammeovirga</taxon>
    </lineage>
</organism>
<proteinExistence type="predicted"/>
<dbReference type="Proteomes" id="UP000576082">
    <property type="component" value="Unassembled WGS sequence"/>
</dbReference>
<reference evidence="1 2" key="1">
    <citation type="submission" date="2020-04" db="EMBL/GenBank/DDBJ databases">
        <title>Flammeovirga sp. SR4, a novel species isolated from seawater.</title>
        <authorList>
            <person name="Wang X."/>
        </authorList>
    </citation>
    <scope>NUCLEOTIDE SEQUENCE [LARGE SCALE GENOMIC DNA]</scope>
    <source>
        <strain evidence="1 2">ATCC 23126</strain>
    </source>
</reference>
<gene>
    <name evidence="1" type="ORF">HHU12_24195</name>
</gene>
<dbReference type="RefSeq" id="WP_169659314.1">
    <property type="nucleotide sequence ID" value="NZ_JABANE010000085.1"/>
</dbReference>
<comment type="caution">
    <text evidence="1">The sequence shown here is derived from an EMBL/GenBank/DDBJ whole genome shotgun (WGS) entry which is preliminary data.</text>
</comment>
<dbReference type="AlphaFoldDB" id="A0A7X9RYQ5"/>
<sequence length="125" mass="14030">MKKKISIIIALTLLCFSCSIDEKNKTVKTGEKFNVGLCSYAVEGYEIKLMNENALKKVALIRKSIDGGFLRKECCCGVELWNFKAIGKGNETLIFKYFKSHGDSLLFHSGSSEIIKYYIEVTDGI</sequence>
<protein>
    <submittedName>
        <fullName evidence="1">Uncharacterized protein</fullName>
    </submittedName>
</protein>
<dbReference type="EMBL" id="JABANE010000085">
    <property type="protein sequence ID" value="NME71092.1"/>
    <property type="molecule type" value="Genomic_DNA"/>
</dbReference>
<accession>A0A7X9RYQ5</accession>
<keyword evidence="2" id="KW-1185">Reference proteome</keyword>
<evidence type="ECO:0000313" key="2">
    <source>
        <dbReference type="Proteomes" id="UP000576082"/>
    </source>
</evidence>
<name>A0A7X9RYQ5_9BACT</name>